<dbReference type="InterPro" id="IPR017441">
    <property type="entry name" value="Protein_kinase_ATP_BS"/>
</dbReference>
<organism evidence="6 7">
    <name type="scientific">Tritrichomonas musculus</name>
    <dbReference type="NCBI Taxonomy" id="1915356"/>
    <lineage>
        <taxon>Eukaryota</taxon>
        <taxon>Metamonada</taxon>
        <taxon>Parabasalia</taxon>
        <taxon>Tritrichomonadida</taxon>
        <taxon>Tritrichomonadidae</taxon>
        <taxon>Tritrichomonas</taxon>
    </lineage>
</organism>
<evidence type="ECO:0000256" key="3">
    <source>
        <dbReference type="PROSITE-ProRule" id="PRU10141"/>
    </source>
</evidence>
<feature type="domain" description="Protein kinase" evidence="5">
    <location>
        <begin position="12"/>
        <end position="273"/>
    </location>
</feature>
<gene>
    <name evidence="6" type="ORF">M9Y10_009739</name>
</gene>
<sequence>MTTNKLLNMSKYAQVKKIGEGSLGSVYLVTNSETKKQYAAKIYTKPCNKASEKTLVTNEFKQLTDLKNPAVLKFFYYSFKDFDKKNNLVLISEYMPRGSLDKIFSGTSTQQKEFTLIKKYITMLGIACGMKYLHDHDIIHGDLNPSKILFDDDFYPHITGFQLNKDPTAPSFLAGKPNEDKDPFYVAPEILLDCSQASKEGDIYSYSMIVYELITGRKPFKSYTKPRLIKAIQHCERPEIPSKFDDIFKLFFESCWCENPEQRISFDSIIQFLLERDFKKKFGLFEDSEAKAYLSSFKEHSSAPSSTLAIFDATLAKALDSTSWSDSDNPTVGERSIESLQALLKKEREQCKKLENDNQNLKMKIKNVEKENDFLKAEVSNLKNDKLKLQKANANLQTQLKEEKSEAKIKAKEKVEEKSEEMSVDNIPKKKVKFLDLEEVQQLKREAKIGKGVSSKVYRVTRIETLALKEFDTSDIDKGVQKKRKELMYRFKHFIGEYEILNNLSHPNIIETYGFFLGDNEHKPSILLEYCQYNLSQAIKKISEIEKITIIYEVSEAMMFVHMNNIIHRDLKPENILLDSFYHVKLSDFGISTLIEVEAQTTQQRTGGIGTVEFMAPELFDEHPEYDEKVDVYAFGILVYYILTGGQYPNAIKAAFARKKITIPSTINDFSKRLIERCISVDPHRRPSFEEISKNIKENNFLLIDGVESFKPDILERLSQLI</sequence>
<reference evidence="6 7" key="1">
    <citation type="submission" date="2024-04" db="EMBL/GenBank/DDBJ databases">
        <title>Tritrichomonas musculus Genome.</title>
        <authorList>
            <person name="Alves-Ferreira E."/>
            <person name="Grigg M."/>
            <person name="Lorenzi H."/>
            <person name="Galac M."/>
        </authorList>
    </citation>
    <scope>NUCLEOTIDE SEQUENCE [LARGE SCALE GENOMIC DNA]</scope>
    <source>
        <strain evidence="6 7">EAF2021</strain>
    </source>
</reference>
<dbReference type="Gene3D" id="1.10.510.10">
    <property type="entry name" value="Transferase(Phosphotransferase) domain 1"/>
    <property type="match status" value="2"/>
</dbReference>
<feature type="binding site" evidence="3">
    <location>
        <position position="469"/>
    </location>
    <ligand>
        <name>ATP</name>
        <dbReference type="ChEBI" id="CHEBI:30616"/>
    </ligand>
</feature>
<evidence type="ECO:0000313" key="7">
    <source>
        <dbReference type="Proteomes" id="UP001470230"/>
    </source>
</evidence>
<dbReference type="PANTHER" id="PTHR44329:SF260">
    <property type="entry name" value="PROTEIN KINASE DOMAIN-CONTAINING PROTEIN"/>
    <property type="match status" value="1"/>
</dbReference>
<evidence type="ECO:0000256" key="4">
    <source>
        <dbReference type="SAM" id="Coils"/>
    </source>
</evidence>
<keyword evidence="6" id="KW-0418">Kinase</keyword>
<feature type="coiled-coil region" evidence="4">
    <location>
        <begin position="337"/>
        <end position="421"/>
    </location>
</feature>
<dbReference type="GO" id="GO:0016301">
    <property type="term" value="F:kinase activity"/>
    <property type="evidence" value="ECO:0007669"/>
    <property type="project" value="UniProtKB-KW"/>
</dbReference>
<name>A0ABR2IRF9_9EUKA</name>
<dbReference type="Pfam" id="PF00069">
    <property type="entry name" value="Pkinase"/>
    <property type="match status" value="2"/>
</dbReference>
<dbReference type="PANTHER" id="PTHR44329">
    <property type="entry name" value="SERINE/THREONINE-PROTEIN KINASE TNNI3K-RELATED"/>
    <property type="match status" value="1"/>
</dbReference>
<protein>
    <submittedName>
        <fullName evidence="6">Spindle assembly checkpoint kinase</fullName>
    </submittedName>
</protein>
<dbReference type="InterPro" id="IPR008271">
    <property type="entry name" value="Ser/Thr_kinase_AS"/>
</dbReference>
<dbReference type="SMART" id="SM00220">
    <property type="entry name" value="S_TKc"/>
    <property type="match status" value="2"/>
</dbReference>
<evidence type="ECO:0000313" key="6">
    <source>
        <dbReference type="EMBL" id="KAK8866771.1"/>
    </source>
</evidence>
<dbReference type="InterPro" id="IPR011009">
    <property type="entry name" value="Kinase-like_dom_sf"/>
</dbReference>
<feature type="domain" description="Protein kinase" evidence="5">
    <location>
        <begin position="443"/>
        <end position="702"/>
    </location>
</feature>
<dbReference type="Proteomes" id="UP001470230">
    <property type="component" value="Unassembled WGS sequence"/>
</dbReference>
<dbReference type="SUPFAM" id="SSF56112">
    <property type="entry name" value="Protein kinase-like (PK-like)"/>
    <property type="match status" value="2"/>
</dbReference>
<keyword evidence="4" id="KW-0175">Coiled coil</keyword>
<dbReference type="PROSITE" id="PS50011">
    <property type="entry name" value="PROTEIN_KINASE_DOM"/>
    <property type="match status" value="2"/>
</dbReference>
<comment type="caution">
    <text evidence="6">The sequence shown here is derived from an EMBL/GenBank/DDBJ whole genome shotgun (WGS) entry which is preliminary data.</text>
</comment>
<keyword evidence="1 3" id="KW-0547">Nucleotide-binding</keyword>
<dbReference type="PROSITE" id="PS00107">
    <property type="entry name" value="PROTEIN_KINASE_ATP"/>
    <property type="match status" value="1"/>
</dbReference>
<accession>A0ABR2IRF9</accession>
<dbReference type="InterPro" id="IPR051681">
    <property type="entry name" value="Ser/Thr_Kinases-Pseudokinases"/>
</dbReference>
<evidence type="ECO:0000259" key="5">
    <source>
        <dbReference type="PROSITE" id="PS50011"/>
    </source>
</evidence>
<dbReference type="PROSITE" id="PS00108">
    <property type="entry name" value="PROTEIN_KINASE_ST"/>
    <property type="match status" value="1"/>
</dbReference>
<keyword evidence="2 3" id="KW-0067">ATP-binding</keyword>
<keyword evidence="6" id="KW-0808">Transferase</keyword>
<evidence type="ECO:0000256" key="2">
    <source>
        <dbReference type="ARBA" id="ARBA00022840"/>
    </source>
</evidence>
<dbReference type="InterPro" id="IPR000719">
    <property type="entry name" value="Prot_kinase_dom"/>
</dbReference>
<proteinExistence type="predicted"/>
<keyword evidence="7" id="KW-1185">Reference proteome</keyword>
<evidence type="ECO:0000256" key="1">
    <source>
        <dbReference type="ARBA" id="ARBA00022741"/>
    </source>
</evidence>
<dbReference type="EMBL" id="JAPFFF010000015">
    <property type="protein sequence ID" value="KAK8866771.1"/>
    <property type="molecule type" value="Genomic_DNA"/>
</dbReference>